<sequence length="107" mass="12288">MSELIEKRNKSCIFVIHEKIPYERPKIRTETETDTGIETESGTEIRIKSVIMIEIRNKAGTRIESEDEILIAKSFKTKDEEFYVHAVEAAGGKLATYQIPTESRWIA</sequence>
<organism evidence="1 2">
    <name type="scientific">Eumeta variegata</name>
    <name type="common">Bagworm moth</name>
    <name type="synonym">Eumeta japonica</name>
    <dbReference type="NCBI Taxonomy" id="151549"/>
    <lineage>
        <taxon>Eukaryota</taxon>
        <taxon>Metazoa</taxon>
        <taxon>Ecdysozoa</taxon>
        <taxon>Arthropoda</taxon>
        <taxon>Hexapoda</taxon>
        <taxon>Insecta</taxon>
        <taxon>Pterygota</taxon>
        <taxon>Neoptera</taxon>
        <taxon>Endopterygota</taxon>
        <taxon>Lepidoptera</taxon>
        <taxon>Glossata</taxon>
        <taxon>Ditrysia</taxon>
        <taxon>Tineoidea</taxon>
        <taxon>Psychidae</taxon>
        <taxon>Oiketicinae</taxon>
        <taxon>Eumeta</taxon>
    </lineage>
</organism>
<evidence type="ECO:0000313" key="1">
    <source>
        <dbReference type="EMBL" id="GBP12716.1"/>
    </source>
</evidence>
<evidence type="ECO:0000313" key="2">
    <source>
        <dbReference type="Proteomes" id="UP000299102"/>
    </source>
</evidence>
<dbReference type="AlphaFoldDB" id="A0A4C1TEU9"/>
<dbReference type="Proteomes" id="UP000299102">
    <property type="component" value="Unassembled WGS sequence"/>
</dbReference>
<gene>
    <name evidence="1" type="ORF">EVAR_72531_1</name>
</gene>
<reference evidence="1 2" key="1">
    <citation type="journal article" date="2019" name="Commun. Biol.">
        <title>The bagworm genome reveals a unique fibroin gene that provides high tensile strength.</title>
        <authorList>
            <person name="Kono N."/>
            <person name="Nakamura H."/>
            <person name="Ohtoshi R."/>
            <person name="Tomita M."/>
            <person name="Numata K."/>
            <person name="Arakawa K."/>
        </authorList>
    </citation>
    <scope>NUCLEOTIDE SEQUENCE [LARGE SCALE GENOMIC DNA]</scope>
</reference>
<proteinExistence type="predicted"/>
<accession>A0A4C1TEU9</accession>
<keyword evidence="2" id="KW-1185">Reference proteome</keyword>
<name>A0A4C1TEU9_EUMVA</name>
<dbReference type="EMBL" id="BGZK01005142">
    <property type="protein sequence ID" value="GBP12716.1"/>
    <property type="molecule type" value="Genomic_DNA"/>
</dbReference>
<protein>
    <submittedName>
        <fullName evidence="1">Uncharacterized protein</fullName>
    </submittedName>
</protein>
<comment type="caution">
    <text evidence="1">The sequence shown here is derived from an EMBL/GenBank/DDBJ whole genome shotgun (WGS) entry which is preliminary data.</text>
</comment>